<evidence type="ECO:0000256" key="3">
    <source>
        <dbReference type="ARBA" id="ARBA00012838"/>
    </source>
</evidence>
<protein>
    <recommendedName>
        <fullName evidence="3">methionine--tRNA ligase</fullName>
        <ecNumber evidence="3">6.1.1.10</ecNumber>
    </recommendedName>
    <alternativeName>
        <fullName evidence="11">Methionyl-tRNA synthetase</fullName>
    </alternativeName>
</protein>
<dbReference type="Gene3D" id="1.10.730.10">
    <property type="entry name" value="Isoleucyl-tRNA Synthetase, Domain 1"/>
    <property type="match status" value="1"/>
</dbReference>
<evidence type="ECO:0000256" key="14">
    <source>
        <dbReference type="SAM" id="MobiDB-lite"/>
    </source>
</evidence>
<dbReference type="FunFam" id="1.10.730.10:FF:000031">
    <property type="entry name" value="Putative Methionyl-tRNA synthetase"/>
    <property type="match status" value="1"/>
</dbReference>
<evidence type="ECO:0000256" key="8">
    <source>
        <dbReference type="ARBA" id="ARBA00022884"/>
    </source>
</evidence>
<dbReference type="PRINTS" id="PR01041">
    <property type="entry name" value="TRNASYNTHMET"/>
</dbReference>
<evidence type="ECO:0000256" key="4">
    <source>
        <dbReference type="ARBA" id="ARBA00022555"/>
    </source>
</evidence>
<reference evidence="17" key="1">
    <citation type="journal article" date="2023" name="Mol. Phylogenet. Evol.">
        <title>Genome-scale phylogeny and comparative genomics of the fungal order Sordariales.</title>
        <authorList>
            <person name="Hensen N."/>
            <person name="Bonometti L."/>
            <person name="Westerberg I."/>
            <person name="Brannstrom I.O."/>
            <person name="Guillou S."/>
            <person name="Cros-Aarteil S."/>
            <person name="Calhoun S."/>
            <person name="Haridas S."/>
            <person name="Kuo A."/>
            <person name="Mondo S."/>
            <person name="Pangilinan J."/>
            <person name="Riley R."/>
            <person name="LaButti K."/>
            <person name="Andreopoulos B."/>
            <person name="Lipzen A."/>
            <person name="Chen C."/>
            <person name="Yan M."/>
            <person name="Daum C."/>
            <person name="Ng V."/>
            <person name="Clum A."/>
            <person name="Steindorff A."/>
            <person name="Ohm R.A."/>
            <person name="Martin F."/>
            <person name="Silar P."/>
            <person name="Natvig D.O."/>
            <person name="Lalanne C."/>
            <person name="Gautier V."/>
            <person name="Ament-Velasquez S.L."/>
            <person name="Kruys A."/>
            <person name="Hutchinson M.I."/>
            <person name="Powell A.J."/>
            <person name="Barry K."/>
            <person name="Miller A.N."/>
            <person name="Grigoriev I.V."/>
            <person name="Debuchy R."/>
            <person name="Gladieux P."/>
            <person name="Hiltunen Thoren M."/>
            <person name="Johannesson H."/>
        </authorList>
    </citation>
    <scope>NUCLEOTIDE SEQUENCE</scope>
    <source>
        <strain evidence="17">CBS 508.74</strain>
    </source>
</reference>
<evidence type="ECO:0000256" key="11">
    <source>
        <dbReference type="ARBA" id="ARBA00030904"/>
    </source>
</evidence>
<feature type="compositionally biased region" description="Polar residues" evidence="14">
    <location>
        <begin position="642"/>
        <end position="655"/>
    </location>
</feature>
<evidence type="ECO:0000256" key="9">
    <source>
        <dbReference type="ARBA" id="ARBA00022917"/>
    </source>
</evidence>
<dbReference type="GeneID" id="89938744"/>
<dbReference type="InterPro" id="IPR033911">
    <property type="entry name" value="MetRS_core"/>
</dbReference>
<accession>A0AAN6TJH5</accession>
<evidence type="ECO:0000259" key="15">
    <source>
        <dbReference type="Pfam" id="PF09334"/>
    </source>
</evidence>
<dbReference type="GO" id="GO:0017101">
    <property type="term" value="C:aminoacyl-tRNA synthetase multienzyme complex"/>
    <property type="evidence" value="ECO:0007669"/>
    <property type="project" value="TreeGrafter"/>
</dbReference>
<keyword evidence="18" id="KW-1185">Reference proteome</keyword>
<evidence type="ECO:0000313" key="18">
    <source>
        <dbReference type="Proteomes" id="UP001302812"/>
    </source>
</evidence>
<dbReference type="InterPro" id="IPR014758">
    <property type="entry name" value="Met-tRNA_synth"/>
</dbReference>
<dbReference type="Proteomes" id="UP001302812">
    <property type="component" value="Unassembled WGS sequence"/>
</dbReference>
<dbReference type="NCBIfam" id="TIGR00398">
    <property type="entry name" value="metG"/>
    <property type="match status" value="1"/>
</dbReference>
<comment type="caution">
    <text evidence="17">The sequence shown here is derived from an EMBL/GenBank/DDBJ whole genome shotgun (WGS) entry which is preliminary data.</text>
</comment>
<dbReference type="InterPro" id="IPR041872">
    <property type="entry name" value="Anticodon_Met"/>
</dbReference>
<reference evidence="17" key="2">
    <citation type="submission" date="2023-05" db="EMBL/GenBank/DDBJ databases">
        <authorList>
            <consortium name="Lawrence Berkeley National Laboratory"/>
            <person name="Steindorff A."/>
            <person name="Hensen N."/>
            <person name="Bonometti L."/>
            <person name="Westerberg I."/>
            <person name="Brannstrom I.O."/>
            <person name="Guillou S."/>
            <person name="Cros-Aarteil S."/>
            <person name="Calhoun S."/>
            <person name="Haridas S."/>
            <person name="Kuo A."/>
            <person name="Mondo S."/>
            <person name="Pangilinan J."/>
            <person name="Riley R."/>
            <person name="Labutti K."/>
            <person name="Andreopoulos B."/>
            <person name="Lipzen A."/>
            <person name="Chen C."/>
            <person name="Yanf M."/>
            <person name="Daum C."/>
            <person name="Ng V."/>
            <person name="Clum A."/>
            <person name="Ohm R."/>
            <person name="Martin F."/>
            <person name="Silar P."/>
            <person name="Natvig D."/>
            <person name="Lalanne C."/>
            <person name="Gautier V."/>
            <person name="Ament-Velasquez S.L."/>
            <person name="Kruys A."/>
            <person name="Hutchinson M.I."/>
            <person name="Powell A.J."/>
            <person name="Barry K."/>
            <person name="Miller A.N."/>
            <person name="Grigoriev I.V."/>
            <person name="Debuchy R."/>
            <person name="Gladieux P."/>
            <person name="Thoren M.H."/>
            <person name="Johannesson H."/>
        </authorList>
    </citation>
    <scope>NUCLEOTIDE SEQUENCE</scope>
    <source>
        <strain evidence="17">CBS 508.74</strain>
    </source>
</reference>
<evidence type="ECO:0000259" key="16">
    <source>
        <dbReference type="Pfam" id="PF19303"/>
    </source>
</evidence>
<dbReference type="Pfam" id="PF09334">
    <property type="entry name" value="tRNA-synt_1g"/>
    <property type="match status" value="1"/>
</dbReference>
<dbReference type="InterPro" id="IPR001412">
    <property type="entry name" value="aa-tRNA-synth_I_CS"/>
</dbReference>
<dbReference type="CDD" id="cd07957">
    <property type="entry name" value="Anticodon_Ia_Met"/>
    <property type="match status" value="1"/>
</dbReference>
<keyword evidence="4" id="KW-0820">tRNA-binding</keyword>
<evidence type="ECO:0000256" key="7">
    <source>
        <dbReference type="ARBA" id="ARBA00022840"/>
    </source>
</evidence>
<dbReference type="EC" id="6.1.1.10" evidence="3"/>
<dbReference type="SUPFAM" id="SSF57770">
    <property type="entry name" value="Methionyl-tRNA synthetase (MetRS), Zn-domain"/>
    <property type="match status" value="1"/>
</dbReference>
<dbReference type="PROSITE" id="PS00178">
    <property type="entry name" value="AA_TRNA_LIGASE_I"/>
    <property type="match status" value="1"/>
</dbReference>
<dbReference type="EMBL" id="MU853335">
    <property type="protein sequence ID" value="KAK4115246.1"/>
    <property type="molecule type" value="Genomic_DNA"/>
</dbReference>
<evidence type="ECO:0000256" key="13">
    <source>
        <dbReference type="RuleBase" id="RU363039"/>
    </source>
</evidence>
<dbReference type="InterPro" id="IPR029038">
    <property type="entry name" value="MetRS_Zn"/>
</dbReference>
<dbReference type="GO" id="GO:0005829">
    <property type="term" value="C:cytosol"/>
    <property type="evidence" value="ECO:0007669"/>
    <property type="project" value="TreeGrafter"/>
</dbReference>
<dbReference type="RefSeq" id="XP_064672816.1">
    <property type="nucleotide sequence ID" value="XM_064814619.1"/>
</dbReference>
<comment type="subcellular location">
    <subcellularLocation>
        <location evidence="1">Cytoplasm</location>
    </subcellularLocation>
</comment>
<evidence type="ECO:0000256" key="10">
    <source>
        <dbReference type="ARBA" id="ARBA00023146"/>
    </source>
</evidence>
<dbReference type="GO" id="GO:0005524">
    <property type="term" value="F:ATP binding"/>
    <property type="evidence" value="ECO:0007669"/>
    <property type="project" value="UniProtKB-KW"/>
</dbReference>
<dbReference type="InterPro" id="IPR009080">
    <property type="entry name" value="tRNAsynth_Ia_anticodon-bd"/>
</dbReference>
<evidence type="ECO:0000256" key="2">
    <source>
        <dbReference type="ARBA" id="ARBA00005594"/>
    </source>
</evidence>
<evidence type="ECO:0000256" key="12">
    <source>
        <dbReference type="ARBA" id="ARBA00047364"/>
    </source>
</evidence>
<sequence>MGAPKEPTLPLPGKENILITSALPYVNNVPHLGNIIGSVLSADVFARFCRARGLPTIYVCGSDEYGTATETKALSEGIDPATLCAKYHAIHKGIYDWFRIEFDVFGRTPTPEHTEIVQSVFKNLWKNGYIEQRETTQAYCPNHSSFLADRYVEGECSICHDLGARGDQCDACGNLLDPLEPDRDASGNQETKATGWLINPRCKLDGATPERRQTKHLYLRLDALQDEIKEWLESAEKNWSANCVSITHSWLDQGLKPRGITRDLKWGVPIPTRLDGLSDEDYAKKVFYVWFDACIGYPSITKTYTDAGNLEGKNWEKWWKNPENVSLYQFMGKDNVPFHTIIWPASQIGSRENWTKVKHLSTTEYLNYEGGKFSKSKGVGVFGNNAQDTGIDADIWRYYLLSRRPETSDSEFKWEEFVDANNNDLLKNLGNLCQRVIKFCQAKMEGVVPEYDLSGFPALQESKEEVNKLLQEYIASLKALKLRSGLATVLSISALGNKLLQDNKLSNQLLAEDPARCRAVIGFGLNLIHLLANVLSPYMPEKAQSILRQLGFKAASEEEQRVPVHIPDIWEANALKPGHAIGTPELLFSTIPAAKVEEWREAFGGEELRKQKELEAEKAAAKKAAREKEKEKKRLKKAAQATQASEPNPGTTTTLPARPAPEPEEPAAKA</sequence>
<dbReference type="InterPro" id="IPR015413">
    <property type="entry name" value="Methionyl/Leucyl_tRNA_Synth"/>
</dbReference>
<name>A0AAN6TJH5_9PEZI</name>
<dbReference type="GO" id="GO:0004825">
    <property type="term" value="F:methionine-tRNA ligase activity"/>
    <property type="evidence" value="ECO:0007669"/>
    <property type="project" value="UniProtKB-EC"/>
</dbReference>
<dbReference type="SUPFAM" id="SSF47323">
    <property type="entry name" value="Anticodon-binding domain of a subclass of class I aminoacyl-tRNA synthetases"/>
    <property type="match status" value="1"/>
</dbReference>
<keyword evidence="9 13" id="KW-0648">Protein biosynthesis</keyword>
<organism evidence="17 18">
    <name type="scientific">Canariomyces notabilis</name>
    <dbReference type="NCBI Taxonomy" id="2074819"/>
    <lineage>
        <taxon>Eukaryota</taxon>
        <taxon>Fungi</taxon>
        <taxon>Dikarya</taxon>
        <taxon>Ascomycota</taxon>
        <taxon>Pezizomycotina</taxon>
        <taxon>Sordariomycetes</taxon>
        <taxon>Sordariomycetidae</taxon>
        <taxon>Sordariales</taxon>
        <taxon>Chaetomiaceae</taxon>
        <taxon>Canariomyces</taxon>
    </lineage>
</organism>
<dbReference type="InterPro" id="IPR023458">
    <property type="entry name" value="Met-tRNA_ligase_1"/>
</dbReference>
<evidence type="ECO:0000256" key="6">
    <source>
        <dbReference type="ARBA" id="ARBA00022741"/>
    </source>
</evidence>
<dbReference type="Gene3D" id="3.40.50.620">
    <property type="entry name" value="HUPs"/>
    <property type="match status" value="1"/>
</dbReference>
<dbReference type="Pfam" id="PF19303">
    <property type="entry name" value="Anticodon_3"/>
    <property type="match status" value="1"/>
</dbReference>
<feature type="region of interest" description="Disordered" evidence="14">
    <location>
        <begin position="614"/>
        <end position="670"/>
    </location>
</feature>
<proteinExistence type="inferred from homology"/>
<feature type="domain" description="Methionyl/Leucyl tRNA synthetase" evidence="15">
    <location>
        <begin position="17"/>
        <end position="436"/>
    </location>
</feature>
<keyword evidence="5 13" id="KW-0436">Ligase</keyword>
<evidence type="ECO:0000256" key="5">
    <source>
        <dbReference type="ARBA" id="ARBA00022598"/>
    </source>
</evidence>
<feature type="domain" description="Methionyl-tRNA synthetase anticodon-binding" evidence="16">
    <location>
        <begin position="463"/>
        <end position="606"/>
    </location>
</feature>
<keyword evidence="6 13" id="KW-0547">Nucleotide-binding</keyword>
<evidence type="ECO:0000256" key="1">
    <source>
        <dbReference type="ARBA" id="ARBA00004496"/>
    </source>
</evidence>
<keyword evidence="8" id="KW-0694">RNA-binding</keyword>
<gene>
    <name evidence="17" type="ORF">N656DRAFT_776341</name>
</gene>
<keyword evidence="10 13" id="KW-0030">Aminoacyl-tRNA synthetase</keyword>
<dbReference type="GO" id="GO:0000049">
    <property type="term" value="F:tRNA binding"/>
    <property type="evidence" value="ECO:0007669"/>
    <property type="project" value="UniProtKB-KW"/>
</dbReference>
<dbReference type="AlphaFoldDB" id="A0AAN6TJH5"/>
<dbReference type="GO" id="GO:0006431">
    <property type="term" value="P:methionyl-tRNA aminoacylation"/>
    <property type="evidence" value="ECO:0007669"/>
    <property type="project" value="InterPro"/>
</dbReference>
<feature type="compositionally biased region" description="Basic and acidic residues" evidence="14">
    <location>
        <begin position="614"/>
        <end position="632"/>
    </location>
</feature>
<dbReference type="CDD" id="cd00814">
    <property type="entry name" value="MetRS_core"/>
    <property type="match status" value="1"/>
</dbReference>
<dbReference type="PANTHER" id="PTHR45765:SF1">
    <property type="entry name" value="METHIONINE--TRNA LIGASE, CYTOPLASMIC"/>
    <property type="match status" value="1"/>
</dbReference>
<dbReference type="InterPro" id="IPR014729">
    <property type="entry name" value="Rossmann-like_a/b/a_fold"/>
</dbReference>
<comment type="catalytic activity">
    <reaction evidence="12">
        <text>tRNA(Met) + L-methionine + ATP = L-methionyl-tRNA(Met) + AMP + diphosphate</text>
        <dbReference type="Rhea" id="RHEA:13481"/>
        <dbReference type="Rhea" id="RHEA-COMP:9667"/>
        <dbReference type="Rhea" id="RHEA-COMP:9698"/>
        <dbReference type="ChEBI" id="CHEBI:30616"/>
        <dbReference type="ChEBI" id="CHEBI:33019"/>
        <dbReference type="ChEBI" id="CHEBI:57844"/>
        <dbReference type="ChEBI" id="CHEBI:78442"/>
        <dbReference type="ChEBI" id="CHEBI:78530"/>
        <dbReference type="ChEBI" id="CHEBI:456215"/>
        <dbReference type="EC" id="6.1.1.10"/>
    </reaction>
</comment>
<comment type="similarity">
    <text evidence="2 13">Belongs to the class-I aminoacyl-tRNA synthetase family.</text>
</comment>
<evidence type="ECO:0000313" key="17">
    <source>
        <dbReference type="EMBL" id="KAK4115246.1"/>
    </source>
</evidence>
<dbReference type="SUPFAM" id="SSF52374">
    <property type="entry name" value="Nucleotidylyl transferase"/>
    <property type="match status" value="1"/>
</dbReference>
<keyword evidence="7 13" id="KW-0067">ATP-binding</keyword>
<dbReference type="Gene3D" id="2.20.28.20">
    <property type="entry name" value="Methionyl-tRNA synthetase, Zn-domain"/>
    <property type="match status" value="1"/>
</dbReference>
<dbReference type="PANTHER" id="PTHR45765">
    <property type="entry name" value="METHIONINE--TRNA LIGASE"/>
    <property type="match status" value="1"/>
</dbReference>